<comment type="caution">
    <text evidence="1">The sequence shown here is derived from an EMBL/GenBank/DDBJ whole genome shotgun (WGS) entry which is preliminary data.</text>
</comment>
<evidence type="ECO:0000313" key="1">
    <source>
        <dbReference type="EMBL" id="KAF5187066.1"/>
    </source>
</evidence>
<organism evidence="1 2">
    <name type="scientific">Thalictrum thalictroides</name>
    <name type="common">Rue-anemone</name>
    <name type="synonym">Anemone thalictroides</name>
    <dbReference type="NCBI Taxonomy" id="46969"/>
    <lineage>
        <taxon>Eukaryota</taxon>
        <taxon>Viridiplantae</taxon>
        <taxon>Streptophyta</taxon>
        <taxon>Embryophyta</taxon>
        <taxon>Tracheophyta</taxon>
        <taxon>Spermatophyta</taxon>
        <taxon>Magnoliopsida</taxon>
        <taxon>Ranunculales</taxon>
        <taxon>Ranunculaceae</taxon>
        <taxon>Thalictroideae</taxon>
        <taxon>Thalictrum</taxon>
    </lineage>
</organism>
<dbReference type="AlphaFoldDB" id="A0A7J6VPQ0"/>
<dbReference type="EMBL" id="JABWDY010028496">
    <property type="protein sequence ID" value="KAF5187066.1"/>
    <property type="molecule type" value="Genomic_DNA"/>
</dbReference>
<keyword evidence="2" id="KW-1185">Reference proteome</keyword>
<proteinExistence type="predicted"/>
<dbReference type="Proteomes" id="UP000554482">
    <property type="component" value="Unassembled WGS sequence"/>
</dbReference>
<accession>A0A7J6VPQ0</accession>
<reference evidence="1 2" key="1">
    <citation type="submission" date="2020-06" db="EMBL/GenBank/DDBJ databases">
        <title>Transcriptomic and genomic resources for Thalictrum thalictroides and T. hernandezii: Facilitating candidate gene discovery in an emerging model plant lineage.</title>
        <authorList>
            <person name="Arias T."/>
            <person name="Riano-Pachon D.M."/>
            <person name="Di Stilio V.S."/>
        </authorList>
    </citation>
    <scope>NUCLEOTIDE SEQUENCE [LARGE SCALE GENOMIC DNA]</scope>
    <source>
        <strain evidence="2">cv. WT478/WT964</strain>
        <tissue evidence="1">Leaves</tissue>
    </source>
</reference>
<protein>
    <submittedName>
        <fullName evidence="1">Uncharacterized protein</fullName>
    </submittedName>
</protein>
<sequence length="132" mass="15305">MTFFLVDIDKNGGGLEEAGFKSVHFWLRLSPIQICNNFTSFYCWFFKLISWRVYASMSKTDDFNSKHGRFKKAQEIQQLSRGELHNGKTTATQRRYHKAAVCKANIGFVLCRNGTCKATDLELDILNWSFVY</sequence>
<evidence type="ECO:0000313" key="2">
    <source>
        <dbReference type="Proteomes" id="UP000554482"/>
    </source>
</evidence>
<name>A0A7J6VPQ0_THATH</name>
<gene>
    <name evidence="1" type="ORF">FRX31_023346</name>
</gene>